<keyword evidence="3" id="KW-0804">Transcription</keyword>
<dbReference type="PANTHER" id="PTHR47894:SF1">
    <property type="entry name" value="HTH-TYPE TRANSCRIPTIONAL REGULATOR VQSM"/>
    <property type="match status" value="1"/>
</dbReference>
<gene>
    <name evidence="5" type="ORF">HFP15_31655</name>
</gene>
<reference evidence="5 6" key="1">
    <citation type="submission" date="2020-04" db="EMBL/GenBank/DDBJ databases">
        <title>Novel species.</title>
        <authorList>
            <person name="Teo W.F.A."/>
            <person name="Lipun K."/>
            <person name="Srisuk N."/>
            <person name="Duangmal K."/>
        </authorList>
    </citation>
    <scope>NUCLEOTIDE SEQUENCE [LARGE SCALE GENOMIC DNA]</scope>
    <source>
        <strain evidence="5 6">K13G38</strain>
    </source>
</reference>
<dbReference type="InterPro" id="IPR018060">
    <property type="entry name" value="HTH_AraC"/>
</dbReference>
<evidence type="ECO:0000256" key="3">
    <source>
        <dbReference type="ARBA" id="ARBA00023163"/>
    </source>
</evidence>
<feature type="domain" description="HTH araC/xylS-type" evidence="4">
    <location>
        <begin position="235"/>
        <end position="340"/>
    </location>
</feature>
<keyword evidence="6" id="KW-1185">Reference proteome</keyword>
<dbReference type="RefSeq" id="WP_168520455.1">
    <property type="nucleotide sequence ID" value="NZ_JAAXLS010000036.1"/>
</dbReference>
<dbReference type="SMART" id="SM00342">
    <property type="entry name" value="HTH_ARAC"/>
    <property type="match status" value="1"/>
</dbReference>
<evidence type="ECO:0000256" key="2">
    <source>
        <dbReference type="ARBA" id="ARBA00023125"/>
    </source>
</evidence>
<dbReference type="PANTHER" id="PTHR47894">
    <property type="entry name" value="HTH-TYPE TRANSCRIPTIONAL REGULATOR GADX"/>
    <property type="match status" value="1"/>
</dbReference>
<dbReference type="InterPro" id="IPR009057">
    <property type="entry name" value="Homeodomain-like_sf"/>
</dbReference>
<dbReference type="Pfam" id="PF12833">
    <property type="entry name" value="HTH_18"/>
    <property type="match status" value="1"/>
</dbReference>
<evidence type="ECO:0000256" key="1">
    <source>
        <dbReference type="ARBA" id="ARBA00023015"/>
    </source>
</evidence>
<dbReference type="SUPFAM" id="SSF46689">
    <property type="entry name" value="Homeodomain-like"/>
    <property type="match status" value="1"/>
</dbReference>
<name>A0ABX1JG86_9PSEU</name>
<dbReference type="InterPro" id="IPR032687">
    <property type="entry name" value="AraC-type_N"/>
</dbReference>
<sequence>MKQLADPAIRHWDFPRGVASVCLLVRFGEEYGLSGERLLAGSGLTPEQLADPAGVLEARQELQVVRNLASELPELGLVVGREYHATTFGMFGFAFISSPTVRDAVDFALRYLDLSFTFSIPKARLEDGQVRMEIDDSTLPGDIADFLVARDLAAIYTVISELLPTGVPLTGLDLRMAEPSEVDMYEETFGVEPRFGRPANVASFDARYLDRPLPQANPQTVAFCEAQCRELVSRRRSRAGIANDVRERLVKLGALQEGMPRIARELNMSTRTLRRKLEEAGTSFRMLSDEVREALAEELLTTGALSIEDVATRLGYAEASSFIHAFKRWKGTTPAAFLRNRGI</sequence>
<keyword evidence="2" id="KW-0238">DNA-binding</keyword>
<protein>
    <submittedName>
        <fullName evidence="5">AraC family transcriptional regulator</fullName>
    </submittedName>
</protein>
<comment type="caution">
    <text evidence="5">The sequence shown here is derived from an EMBL/GenBank/DDBJ whole genome shotgun (WGS) entry which is preliminary data.</text>
</comment>
<dbReference type="Pfam" id="PF12625">
    <property type="entry name" value="Arabinose_bd"/>
    <property type="match status" value="1"/>
</dbReference>
<dbReference type="PROSITE" id="PS01124">
    <property type="entry name" value="HTH_ARAC_FAMILY_2"/>
    <property type="match status" value="1"/>
</dbReference>
<dbReference type="EMBL" id="JAAXLS010000036">
    <property type="protein sequence ID" value="NKQ57430.1"/>
    <property type="molecule type" value="Genomic_DNA"/>
</dbReference>
<keyword evidence="1" id="KW-0805">Transcription regulation</keyword>
<proteinExistence type="predicted"/>
<evidence type="ECO:0000259" key="4">
    <source>
        <dbReference type="PROSITE" id="PS01124"/>
    </source>
</evidence>
<evidence type="ECO:0000313" key="6">
    <source>
        <dbReference type="Proteomes" id="UP000715441"/>
    </source>
</evidence>
<dbReference type="Proteomes" id="UP000715441">
    <property type="component" value="Unassembled WGS sequence"/>
</dbReference>
<dbReference type="Gene3D" id="1.10.10.60">
    <property type="entry name" value="Homeodomain-like"/>
    <property type="match status" value="1"/>
</dbReference>
<accession>A0ABX1JG86</accession>
<organism evidence="5 6">
    <name type="scientific">Amycolatopsis acididurans</name>
    <dbReference type="NCBI Taxonomy" id="2724524"/>
    <lineage>
        <taxon>Bacteria</taxon>
        <taxon>Bacillati</taxon>
        <taxon>Actinomycetota</taxon>
        <taxon>Actinomycetes</taxon>
        <taxon>Pseudonocardiales</taxon>
        <taxon>Pseudonocardiaceae</taxon>
        <taxon>Amycolatopsis</taxon>
    </lineage>
</organism>
<evidence type="ECO:0000313" key="5">
    <source>
        <dbReference type="EMBL" id="NKQ57430.1"/>
    </source>
</evidence>